<reference evidence="2" key="1">
    <citation type="submission" date="2016-06" db="EMBL/GenBank/DDBJ databases">
        <title>Parallel loss of symbiosis genes in relatives of nitrogen-fixing non-legume Parasponia.</title>
        <authorList>
            <person name="Van Velzen R."/>
            <person name="Holmer R."/>
            <person name="Bu F."/>
            <person name="Rutten L."/>
            <person name="Van Zeijl A."/>
            <person name="Liu W."/>
            <person name="Santuari L."/>
            <person name="Cao Q."/>
            <person name="Sharma T."/>
            <person name="Shen D."/>
            <person name="Roswanjaya Y."/>
            <person name="Wardhani T."/>
            <person name="Kalhor M.S."/>
            <person name="Jansen J."/>
            <person name="Van den Hoogen J."/>
            <person name="Gungor B."/>
            <person name="Hartog M."/>
            <person name="Hontelez J."/>
            <person name="Verver J."/>
            <person name="Yang W.-C."/>
            <person name="Schijlen E."/>
            <person name="Repin R."/>
            <person name="Schilthuizen M."/>
            <person name="Schranz E."/>
            <person name="Heidstra R."/>
            <person name="Miyata K."/>
            <person name="Fedorova E."/>
            <person name="Kohlen W."/>
            <person name="Bisseling T."/>
            <person name="Smit S."/>
            <person name="Geurts R."/>
        </authorList>
    </citation>
    <scope>NUCLEOTIDE SEQUENCE [LARGE SCALE GENOMIC DNA]</scope>
    <source>
        <strain evidence="2">cv. WU1-14</strain>
    </source>
</reference>
<accession>A0A2P5DYR4</accession>
<comment type="caution">
    <text evidence="1">The sequence shown here is derived from an EMBL/GenBank/DDBJ whole genome shotgun (WGS) entry which is preliminary data.</text>
</comment>
<organism evidence="1 2">
    <name type="scientific">Parasponia andersonii</name>
    <name type="common">Sponia andersonii</name>
    <dbReference type="NCBI Taxonomy" id="3476"/>
    <lineage>
        <taxon>Eukaryota</taxon>
        <taxon>Viridiplantae</taxon>
        <taxon>Streptophyta</taxon>
        <taxon>Embryophyta</taxon>
        <taxon>Tracheophyta</taxon>
        <taxon>Spermatophyta</taxon>
        <taxon>Magnoliopsida</taxon>
        <taxon>eudicotyledons</taxon>
        <taxon>Gunneridae</taxon>
        <taxon>Pentapetalae</taxon>
        <taxon>rosids</taxon>
        <taxon>fabids</taxon>
        <taxon>Rosales</taxon>
        <taxon>Cannabaceae</taxon>
        <taxon>Parasponia</taxon>
    </lineage>
</organism>
<evidence type="ECO:0000313" key="2">
    <source>
        <dbReference type="Proteomes" id="UP000237105"/>
    </source>
</evidence>
<dbReference type="AlphaFoldDB" id="A0A2P5DYR4"/>
<sequence length="133" mass="14588">MLGREPLTVVSSVGVSTSHTLWGSRLWATDSPDQWSRNLRISRCIKMSRCLAFEGQTALLVAKSDCPLGIRVRLPSWSRSLGIEVRLPSRSRGLVLGDKNQPIIVAPKLETSSFILIIELLSVRALGLGHQGN</sequence>
<dbReference type="Proteomes" id="UP000237105">
    <property type="component" value="Unassembled WGS sequence"/>
</dbReference>
<dbReference type="EMBL" id="JXTB01000009">
    <property type="protein sequence ID" value="PON78424.1"/>
    <property type="molecule type" value="Genomic_DNA"/>
</dbReference>
<gene>
    <name evidence="1" type="ORF">PanWU01x14_020620</name>
</gene>
<name>A0A2P5DYR4_PARAD</name>
<evidence type="ECO:0000313" key="1">
    <source>
        <dbReference type="EMBL" id="PON78424.1"/>
    </source>
</evidence>
<protein>
    <submittedName>
        <fullName evidence="1">Uncharacterized protein</fullName>
    </submittedName>
</protein>
<keyword evidence="2" id="KW-1185">Reference proteome</keyword>
<proteinExistence type="predicted"/>